<dbReference type="InterPro" id="IPR025346">
    <property type="entry name" value="DUF4250"/>
</dbReference>
<dbReference type="OrthoDB" id="6197979at2"/>
<dbReference type="Pfam" id="PF14056">
    <property type="entry name" value="DUF4250"/>
    <property type="match status" value="1"/>
</dbReference>
<dbReference type="RefSeq" id="WP_136864983.1">
    <property type="nucleotide sequence ID" value="NZ_SWCJ01000021.1"/>
</dbReference>
<dbReference type="EMBL" id="SWCJ01000021">
    <property type="protein sequence ID" value="TKB50708.1"/>
    <property type="molecule type" value="Genomic_DNA"/>
</dbReference>
<comment type="caution">
    <text evidence="1">The sequence shown here is derived from an EMBL/GenBank/DDBJ whole genome shotgun (WGS) entry which is preliminary data.</text>
</comment>
<evidence type="ECO:0000313" key="1">
    <source>
        <dbReference type="EMBL" id="TKB50708.1"/>
    </source>
</evidence>
<name>A0A4U1BIT7_9GAMM</name>
<gene>
    <name evidence="1" type="ORF">FCL42_18840</name>
</gene>
<dbReference type="Proteomes" id="UP000305675">
    <property type="component" value="Unassembled WGS sequence"/>
</dbReference>
<organism evidence="1 2">
    <name type="scientific">Ferrimonas aestuarii</name>
    <dbReference type="NCBI Taxonomy" id="2569539"/>
    <lineage>
        <taxon>Bacteria</taxon>
        <taxon>Pseudomonadati</taxon>
        <taxon>Pseudomonadota</taxon>
        <taxon>Gammaproteobacteria</taxon>
        <taxon>Alteromonadales</taxon>
        <taxon>Ferrimonadaceae</taxon>
        <taxon>Ferrimonas</taxon>
    </lineage>
</organism>
<protein>
    <submittedName>
        <fullName evidence="1">DUF4250 domain-containing protein</fullName>
    </submittedName>
</protein>
<reference evidence="1 2" key="1">
    <citation type="submission" date="2019-04" db="EMBL/GenBank/DDBJ databases">
        <authorList>
            <person name="Hwang J.C."/>
        </authorList>
    </citation>
    <scope>NUCLEOTIDE SEQUENCE [LARGE SCALE GENOMIC DNA]</scope>
    <source>
        <strain evidence="1 2">IMCC35002</strain>
    </source>
</reference>
<sequence>MNIEHPERLQPAILLGIVNERLRHHCNNMADLEEDLGLSQIEIETKLESIGFHYQSALNQFKTTPK</sequence>
<keyword evidence="2" id="KW-1185">Reference proteome</keyword>
<proteinExistence type="predicted"/>
<accession>A0A4U1BIT7</accession>
<evidence type="ECO:0000313" key="2">
    <source>
        <dbReference type="Proteomes" id="UP000305675"/>
    </source>
</evidence>
<dbReference type="AlphaFoldDB" id="A0A4U1BIT7"/>